<dbReference type="NCBIfam" id="TIGR04056">
    <property type="entry name" value="OMP_RagA_SusC"/>
    <property type="match status" value="1"/>
</dbReference>
<dbReference type="InterPro" id="IPR023997">
    <property type="entry name" value="TonB-dep_OMP_SusC/RagA_CS"/>
</dbReference>
<evidence type="ECO:0000256" key="2">
    <source>
        <dbReference type="ARBA" id="ARBA00022448"/>
    </source>
</evidence>
<dbReference type="RefSeq" id="WP_107780989.1">
    <property type="nucleotide sequence ID" value="NZ_QBKG01000001.1"/>
</dbReference>
<dbReference type="InterPro" id="IPR037066">
    <property type="entry name" value="Plug_dom_sf"/>
</dbReference>
<gene>
    <name evidence="10" type="ORF">C8P65_101490</name>
</gene>
<dbReference type="AlphaFoldDB" id="A0A2T5XZ69"/>
<evidence type="ECO:0000256" key="1">
    <source>
        <dbReference type="ARBA" id="ARBA00004571"/>
    </source>
</evidence>
<dbReference type="Gene3D" id="2.170.130.10">
    <property type="entry name" value="TonB-dependent receptor, plug domain"/>
    <property type="match status" value="1"/>
</dbReference>
<evidence type="ECO:0000256" key="6">
    <source>
        <dbReference type="ARBA" id="ARBA00023237"/>
    </source>
</evidence>
<dbReference type="InterPro" id="IPR008969">
    <property type="entry name" value="CarboxyPept-like_regulatory"/>
</dbReference>
<dbReference type="Pfam" id="PF07715">
    <property type="entry name" value="Plug"/>
    <property type="match status" value="1"/>
</dbReference>
<dbReference type="NCBIfam" id="TIGR04057">
    <property type="entry name" value="SusC_RagA_signa"/>
    <property type="match status" value="1"/>
</dbReference>
<name>A0A2T5XZ69_9FLAO</name>
<keyword evidence="4 7" id="KW-0812">Transmembrane</keyword>
<dbReference type="SUPFAM" id="SSF56935">
    <property type="entry name" value="Porins"/>
    <property type="match status" value="1"/>
</dbReference>
<sequence length="1024" mass="114396">MKLKFTIVLCFLFASIGNLFAQNLEVSGVVKDDKGEPLLGVFVLIKGTQRGASTDLDGHYTLHTKVGDVLLFSFLGMKSVEKKVTANSKLLNVTMVEDVQELEGTVVMGYSGKKVASRTVASVATVQGKEIADIPGGNVIDALQGKVAGMVVTTDSGTPGSASSVLIHGFNSFASMLESKDQQLKANSPLYIVDGVPVDSSVMTILNPADFESVSILKDAASTSIYGARAANGVILITTKRGKRNERTNITINHQLGVTALTNVTRKYLDKLATPREYMDFWLLKSPSEIVAAGNRLGYTETDPAAVANRILADYPYNTRWDKVFLRDFVPTSRTDIAASGGNEHTTYYVSLGYLNQEGMRKSSKFNRYNASLNVDTQVADWLKGGLSFSYAHSDNDIYTNPFESEAEILALPFYSPTDKNGKTKDFINAINGARNGFYHPDYIAKNYLNKGFVDDIMPIGYLTLEPIKNLTLKTQAGIQYTISEGEIKGPMPSFINYKTGASQAVGRVERDMQKSIQKTYTNLLQYKFDLAQKHLFDVLLGQESIENTGYGFSASSQGQPSEALMMLAHGNQEKNVRDNKSVSTFNSFFSRLEYSYNNRYFLDLSARRDGSSAFIKNHRYQNFWAVGAMWKAKEEKFLQKVDWLTDLNFRFSTGIAGSARIGDYRNMILAEADNSVTYNGQLSFRLAQVLGNPNLVWEEQRKSTFGVNFVLAAGNTSFNIEYYDRHTYNTLSTRELNSIFGYTRIPDNIGDMQNRGIDFSFATTAYRDRDKRISVRPYLNMNYNSQKITNISYGKPYALNRESYMGYKVGKAAEWVLPIFKGIDNNGDAQWYEAGDDKLETQMDDSKVTKTYNPVALAQSTGKKRYAPINGGFGCDATYKDFSLSVTFAYSIGKYNVNEDKATLLNPGYFGVKNISKDLFNYWKQPGDDTEIPRLDSDVLMWKDSRILEKADYLRMKNINLSYNLPQTTIDQLKIVKAIRLSVSAQNIFTLTKFSGVDPDYTRGIIGGYPPTRQYTFGVELKF</sequence>
<keyword evidence="8" id="KW-0732">Signal</keyword>
<dbReference type="PROSITE" id="PS52016">
    <property type="entry name" value="TONB_DEPENDENT_REC_3"/>
    <property type="match status" value="1"/>
</dbReference>
<dbReference type="Proteomes" id="UP000243985">
    <property type="component" value="Unassembled WGS sequence"/>
</dbReference>
<dbReference type="GO" id="GO:0009279">
    <property type="term" value="C:cell outer membrane"/>
    <property type="evidence" value="ECO:0007669"/>
    <property type="project" value="UniProtKB-SubCell"/>
</dbReference>
<evidence type="ECO:0000256" key="4">
    <source>
        <dbReference type="ARBA" id="ARBA00022692"/>
    </source>
</evidence>
<dbReference type="GeneID" id="84579888"/>
<dbReference type="Gene3D" id="2.60.40.1120">
    <property type="entry name" value="Carboxypeptidase-like, regulatory domain"/>
    <property type="match status" value="1"/>
</dbReference>
<keyword evidence="3 7" id="KW-1134">Transmembrane beta strand</keyword>
<dbReference type="InterPro" id="IPR023996">
    <property type="entry name" value="TonB-dep_OMP_SusC/RagA"/>
</dbReference>
<reference evidence="10 11" key="1">
    <citation type="submission" date="2018-04" db="EMBL/GenBank/DDBJ databases">
        <title>Genomic Encyclopedia of Archaeal and Bacterial Type Strains, Phase II (KMG-II): from individual species to whole genera.</title>
        <authorList>
            <person name="Goeker M."/>
        </authorList>
    </citation>
    <scope>NUCLEOTIDE SEQUENCE [LARGE SCALE GENOMIC DNA]</scope>
    <source>
        <strain evidence="10 11">DSM 22902</strain>
    </source>
</reference>
<keyword evidence="6 7" id="KW-0998">Cell outer membrane</keyword>
<dbReference type="InterPro" id="IPR039426">
    <property type="entry name" value="TonB-dep_rcpt-like"/>
</dbReference>
<dbReference type="EMBL" id="QBKG01000001">
    <property type="protein sequence ID" value="PTX08821.1"/>
    <property type="molecule type" value="Genomic_DNA"/>
</dbReference>
<evidence type="ECO:0000256" key="3">
    <source>
        <dbReference type="ARBA" id="ARBA00022452"/>
    </source>
</evidence>
<evidence type="ECO:0000256" key="5">
    <source>
        <dbReference type="ARBA" id="ARBA00023136"/>
    </source>
</evidence>
<evidence type="ECO:0000313" key="10">
    <source>
        <dbReference type="EMBL" id="PTX08821.1"/>
    </source>
</evidence>
<dbReference type="Pfam" id="PF13715">
    <property type="entry name" value="CarbopepD_reg_2"/>
    <property type="match status" value="1"/>
</dbReference>
<evidence type="ECO:0000256" key="7">
    <source>
        <dbReference type="PROSITE-ProRule" id="PRU01360"/>
    </source>
</evidence>
<comment type="subcellular location">
    <subcellularLocation>
        <location evidence="1 7">Cell outer membrane</location>
        <topology evidence="1 7">Multi-pass membrane protein</topology>
    </subcellularLocation>
</comment>
<comment type="caution">
    <text evidence="10">The sequence shown here is derived from an EMBL/GenBank/DDBJ whole genome shotgun (WGS) entry which is preliminary data.</text>
</comment>
<protein>
    <submittedName>
        <fullName evidence="10">TonB-linked SusC/RagA family outer membrane protein</fullName>
    </submittedName>
</protein>
<accession>A0A2T5XZ69</accession>
<evidence type="ECO:0000313" key="11">
    <source>
        <dbReference type="Proteomes" id="UP000243985"/>
    </source>
</evidence>
<feature type="chain" id="PRO_5015595065" evidence="8">
    <location>
        <begin position="22"/>
        <end position="1024"/>
    </location>
</feature>
<comment type="similarity">
    <text evidence="7">Belongs to the TonB-dependent receptor family.</text>
</comment>
<proteinExistence type="inferred from homology"/>
<keyword evidence="5 7" id="KW-0472">Membrane</keyword>
<dbReference type="SUPFAM" id="SSF49464">
    <property type="entry name" value="Carboxypeptidase regulatory domain-like"/>
    <property type="match status" value="1"/>
</dbReference>
<organism evidence="10 11">
    <name type="scientific">Capnocytophaga leadbetteri</name>
    <dbReference type="NCBI Taxonomy" id="327575"/>
    <lineage>
        <taxon>Bacteria</taxon>
        <taxon>Pseudomonadati</taxon>
        <taxon>Bacteroidota</taxon>
        <taxon>Flavobacteriia</taxon>
        <taxon>Flavobacteriales</taxon>
        <taxon>Flavobacteriaceae</taxon>
        <taxon>Capnocytophaga</taxon>
    </lineage>
</organism>
<keyword evidence="2 7" id="KW-0813">Transport</keyword>
<dbReference type="InterPro" id="IPR036942">
    <property type="entry name" value="Beta-barrel_TonB_sf"/>
</dbReference>
<dbReference type="InterPro" id="IPR012910">
    <property type="entry name" value="Plug_dom"/>
</dbReference>
<dbReference type="Gene3D" id="2.40.170.20">
    <property type="entry name" value="TonB-dependent receptor, beta-barrel domain"/>
    <property type="match status" value="1"/>
</dbReference>
<feature type="signal peptide" evidence="8">
    <location>
        <begin position="1"/>
        <end position="21"/>
    </location>
</feature>
<evidence type="ECO:0000256" key="8">
    <source>
        <dbReference type="SAM" id="SignalP"/>
    </source>
</evidence>
<feature type="domain" description="TonB-dependent receptor plug" evidence="9">
    <location>
        <begin position="118"/>
        <end position="234"/>
    </location>
</feature>
<evidence type="ECO:0000259" key="9">
    <source>
        <dbReference type="Pfam" id="PF07715"/>
    </source>
</evidence>